<evidence type="ECO:0000256" key="1">
    <source>
        <dbReference type="SAM" id="Phobius"/>
    </source>
</evidence>
<proteinExistence type="predicted"/>
<keyword evidence="3" id="KW-1185">Reference proteome</keyword>
<dbReference type="Proteomes" id="UP001517247">
    <property type="component" value="Unassembled WGS sequence"/>
</dbReference>
<keyword evidence="1" id="KW-0472">Membrane</keyword>
<feature type="transmembrane region" description="Helical" evidence="1">
    <location>
        <begin position="33"/>
        <end position="54"/>
    </location>
</feature>
<evidence type="ECO:0000313" key="3">
    <source>
        <dbReference type="Proteomes" id="UP001517247"/>
    </source>
</evidence>
<feature type="transmembrane region" description="Helical" evidence="1">
    <location>
        <begin position="7"/>
        <end position="27"/>
    </location>
</feature>
<comment type="caution">
    <text evidence="2">The sequence shown here is derived from an EMBL/GenBank/DDBJ whole genome shotgun (WGS) entry which is preliminary data.</text>
</comment>
<dbReference type="EMBL" id="SSHJ02000005">
    <property type="protein sequence ID" value="MFN0255135.1"/>
    <property type="molecule type" value="Genomic_DNA"/>
</dbReference>
<sequence>MKNRLTIHYVIAAAAFAVVFCAFYLLYLDPERIKSLVITIIGCSLVGVGQLLIIRQKRKSGNK</sequence>
<organism evidence="2 3">
    <name type="scientific">Pedobacter ureilyticus</name>
    <dbReference type="NCBI Taxonomy" id="1393051"/>
    <lineage>
        <taxon>Bacteria</taxon>
        <taxon>Pseudomonadati</taxon>
        <taxon>Bacteroidota</taxon>
        <taxon>Sphingobacteriia</taxon>
        <taxon>Sphingobacteriales</taxon>
        <taxon>Sphingobacteriaceae</taxon>
        <taxon>Pedobacter</taxon>
    </lineage>
</organism>
<evidence type="ECO:0000313" key="2">
    <source>
        <dbReference type="EMBL" id="MFN0255135.1"/>
    </source>
</evidence>
<keyword evidence="1" id="KW-1133">Transmembrane helix</keyword>
<protein>
    <recommendedName>
        <fullName evidence="4">Group-specific protein</fullName>
    </recommendedName>
</protein>
<reference evidence="2 3" key="1">
    <citation type="submission" date="2024-12" db="EMBL/GenBank/DDBJ databases">
        <authorList>
            <person name="Hu S."/>
        </authorList>
    </citation>
    <scope>NUCLEOTIDE SEQUENCE [LARGE SCALE GENOMIC DNA]</scope>
    <source>
        <strain evidence="2 3">THG-T11</strain>
    </source>
</reference>
<accession>A0ABW9J4T0</accession>
<keyword evidence="1" id="KW-0812">Transmembrane</keyword>
<dbReference type="RefSeq" id="WP_170311301.1">
    <property type="nucleotide sequence ID" value="NZ_SSHJ02000005.1"/>
</dbReference>
<name>A0ABW9J4T0_9SPHI</name>
<gene>
    <name evidence="2" type="ORF">E6A44_006095</name>
</gene>
<evidence type="ECO:0008006" key="4">
    <source>
        <dbReference type="Google" id="ProtNLM"/>
    </source>
</evidence>